<organism evidence="1 2">
    <name type="scientific">Prosthecobacter dejongeii</name>
    <dbReference type="NCBI Taxonomy" id="48465"/>
    <lineage>
        <taxon>Bacteria</taxon>
        <taxon>Pseudomonadati</taxon>
        <taxon>Verrucomicrobiota</taxon>
        <taxon>Verrucomicrobiia</taxon>
        <taxon>Verrucomicrobiales</taxon>
        <taxon>Verrucomicrobiaceae</taxon>
        <taxon>Prosthecobacter</taxon>
    </lineage>
</organism>
<accession>A0A7W7YIE1</accession>
<reference evidence="1 2" key="1">
    <citation type="submission" date="2020-08" db="EMBL/GenBank/DDBJ databases">
        <title>Genomic Encyclopedia of Type Strains, Phase IV (KMG-IV): sequencing the most valuable type-strain genomes for metagenomic binning, comparative biology and taxonomic classification.</title>
        <authorList>
            <person name="Goeker M."/>
        </authorList>
    </citation>
    <scope>NUCLEOTIDE SEQUENCE [LARGE SCALE GENOMIC DNA]</scope>
    <source>
        <strain evidence="1 2">DSM 12251</strain>
    </source>
</reference>
<dbReference type="AlphaFoldDB" id="A0A7W7YIE1"/>
<proteinExistence type="predicted"/>
<protein>
    <submittedName>
        <fullName evidence="1">Putative addiction module CopG family antidote</fullName>
    </submittedName>
</protein>
<dbReference type="RefSeq" id="WP_184205370.1">
    <property type="nucleotide sequence ID" value="NZ_JACHIF010000001.1"/>
</dbReference>
<keyword evidence="2" id="KW-1185">Reference proteome</keyword>
<dbReference type="NCBIfam" id="TIGR02606">
    <property type="entry name" value="antidote_CC2985"/>
    <property type="match status" value="1"/>
</dbReference>
<dbReference type="Proteomes" id="UP000534294">
    <property type="component" value="Unassembled WGS sequence"/>
</dbReference>
<comment type="caution">
    <text evidence="1">The sequence shown here is derived from an EMBL/GenBank/DDBJ whole genome shotgun (WGS) entry which is preliminary data.</text>
</comment>
<evidence type="ECO:0000313" key="2">
    <source>
        <dbReference type="Proteomes" id="UP000534294"/>
    </source>
</evidence>
<dbReference type="InterPro" id="IPR038296">
    <property type="entry name" value="ParD_sf"/>
</dbReference>
<evidence type="ECO:0000313" key="1">
    <source>
        <dbReference type="EMBL" id="MBB5036465.1"/>
    </source>
</evidence>
<gene>
    <name evidence="1" type="ORF">HNQ64_000699</name>
</gene>
<name>A0A7W7YIE1_9BACT</name>
<dbReference type="InterPro" id="IPR022789">
    <property type="entry name" value="ParD"/>
</dbReference>
<dbReference type="Pfam" id="PF03693">
    <property type="entry name" value="ParD_antitoxin"/>
    <property type="match status" value="1"/>
</dbReference>
<sequence length="77" mass="8437">MEIAHPPGLDPFVQHLVHTGRYADEADVVRTALRVLERQECDESPALESALLEGVRSPHRPYGPAVLEAIRQAAGIL</sequence>
<dbReference type="Gene3D" id="6.10.10.120">
    <property type="entry name" value="Antitoxin ParD1-like"/>
    <property type="match status" value="1"/>
</dbReference>
<dbReference type="EMBL" id="JACHIF010000001">
    <property type="protein sequence ID" value="MBB5036465.1"/>
    <property type="molecule type" value="Genomic_DNA"/>
</dbReference>